<evidence type="ECO:0000259" key="7">
    <source>
        <dbReference type="Pfam" id="PF12169"/>
    </source>
</evidence>
<keyword evidence="2" id="KW-0479">Metal-binding</keyword>
<dbReference type="Proteomes" id="UP000824106">
    <property type="component" value="Unassembled WGS sequence"/>
</dbReference>
<evidence type="ECO:0000256" key="5">
    <source>
        <dbReference type="ARBA" id="ARBA00022840"/>
    </source>
</evidence>
<dbReference type="GO" id="GO:0003677">
    <property type="term" value="F:DNA binding"/>
    <property type="evidence" value="ECO:0007669"/>
    <property type="project" value="InterPro"/>
</dbReference>
<dbReference type="InterPro" id="IPR008921">
    <property type="entry name" value="DNA_pol3_clamp-load_cplx_C"/>
</dbReference>
<dbReference type="InterPro" id="IPR022754">
    <property type="entry name" value="DNA_pol_III_gamma-3"/>
</dbReference>
<dbReference type="GO" id="GO:0003887">
    <property type="term" value="F:DNA-directed DNA polymerase activity"/>
    <property type="evidence" value="ECO:0007669"/>
    <property type="project" value="InterPro"/>
</dbReference>
<keyword evidence="5" id="KW-0067">ATP-binding</keyword>
<evidence type="ECO:0000256" key="3">
    <source>
        <dbReference type="ARBA" id="ARBA00022741"/>
    </source>
</evidence>
<evidence type="ECO:0000313" key="10">
    <source>
        <dbReference type="Proteomes" id="UP000824106"/>
    </source>
</evidence>
<proteinExistence type="inferred from homology"/>
<feature type="domain" description="DNA polymerase III subunit gamma/tau helical lid" evidence="8">
    <location>
        <begin position="1"/>
        <end position="45"/>
    </location>
</feature>
<feature type="compositionally biased region" description="Polar residues" evidence="6">
    <location>
        <begin position="186"/>
        <end position="202"/>
    </location>
</feature>
<dbReference type="GO" id="GO:0046872">
    <property type="term" value="F:metal ion binding"/>
    <property type="evidence" value="ECO:0007669"/>
    <property type="project" value="UniProtKB-KW"/>
</dbReference>
<dbReference type="GO" id="GO:0006260">
    <property type="term" value="P:DNA replication"/>
    <property type="evidence" value="ECO:0007669"/>
    <property type="project" value="InterPro"/>
</dbReference>
<evidence type="ECO:0000313" key="9">
    <source>
        <dbReference type="EMBL" id="HIZ70253.1"/>
    </source>
</evidence>
<feature type="region of interest" description="Disordered" evidence="6">
    <location>
        <begin position="183"/>
        <end position="202"/>
    </location>
</feature>
<feature type="domain" description="DNA polymerase III gamma subunit" evidence="7">
    <location>
        <begin position="52"/>
        <end position="178"/>
    </location>
</feature>
<feature type="non-terminal residue" evidence="9">
    <location>
        <position position="1"/>
    </location>
</feature>
<keyword evidence="4" id="KW-0862">Zinc</keyword>
<accession>A0A9D2JXI9</accession>
<feature type="region of interest" description="Disordered" evidence="6">
    <location>
        <begin position="227"/>
        <end position="253"/>
    </location>
</feature>
<evidence type="ECO:0000256" key="2">
    <source>
        <dbReference type="ARBA" id="ARBA00022723"/>
    </source>
</evidence>
<comment type="similarity">
    <text evidence="1">Belongs to the DnaX/STICHEL family.</text>
</comment>
<reference evidence="9" key="2">
    <citation type="submission" date="2021-04" db="EMBL/GenBank/DDBJ databases">
        <authorList>
            <person name="Gilroy R."/>
        </authorList>
    </citation>
    <scope>NUCLEOTIDE SEQUENCE</scope>
    <source>
        <strain evidence="9">CHK169-4300</strain>
    </source>
</reference>
<organism evidence="9 10">
    <name type="scientific">Candidatus Atopostipes pullistercoris</name>
    <dbReference type="NCBI Taxonomy" id="2838467"/>
    <lineage>
        <taxon>Bacteria</taxon>
        <taxon>Bacillati</taxon>
        <taxon>Bacillota</taxon>
        <taxon>Bacilli</taxon>
        <taxon>Lactobacillales</taxon>
        <taxon>Carnobacteriaceae</taxon>
        <taxon>Atopostipes</taxon>
    </lineage>
</organism>
<keyword evidence="3" id="KW-0547">Nucleotide-binding</keyword>
<dbReference type="InterPro" id="IPR045085">
    <property type="entry name" value="HLD_clamp_pol_III_gamma_tau"/>
</dbReference>
<evidence type="ECO:0000259" key="8">
    <source>
        <dbReference type="Pfam" id="PF22608"/>
    </source>
</evidence>
<evidence type="ECO:0000256" key="6">
    <source>
        <dbReference type="SAM" id="MobiDB-lite"/>
    </source>
</evidence>
<sequence length="407" mass="46196">IMRRMEYILDEMNVDFEEDALLLIAKAAEGGMRDGLSILDQALSFHDHQILTEDIQQITGSVTQDLLEDYFKALTENNTKNALDLLQNLLAEGKDAGRFVEDVILFGRDLLLFQNTKEKDRSLFKIAKFSDPFEQLASSIPEEFLYQIISVFNNTQQELRMSNHAEVYLEVATIKLSQHEEEAAVSASQMTNEAPKTQTSLPGNDEVAALQKELSSMKQMIQTMQMSGSNGNVTNQQNAGSKKATPKSPTGQFKANRTSVYKVLREATHEDLREMKSVWVDVLDVLDVGQKALMNNSEPVAASPDALVVKFDYDILCERAQEDKLLHDTVNNYLEKIINKRIQLVCITSEEWPKARQDYIDRMNHKEKNNDSNIEKEATKDQSEKKENEVVSKALEMFGEDFVEIID</sequence>
<dbReference type="Gene3D" id="1.20.272.10">
    <property type="match status" value="1"/>
</dbReference>
<dbReference type="CDD" id="cd18137">
    <property type="entry name" value="HLD_clamp_pol_III_gamma_tau"/>
    <property type="match status" value="1"/>
</dbReference>
<reference evidence="9" key="1">
    <citation type="journal article" date="2021" name="PeerJ">
        <title>Extensive microbial diversity within the chicken gut microbiome revealed by metagenomics and culture.</title>
        <authorList>
            <person name="Gilroy R."/>
            <person name="Ravi A."/>
            <person name="Getino M."/>
            <person name="Pursley I."/>
            <person name="Horton D.L."/>
            <person name="Alikhan N.F."/>
            <person name="Baker D."/>
            <person name="Gharbi K."/>
            <person name="Hall N."/>
            <person name="Watson M."/>
            <person name="Adriaenssens E.M."/>
            <person name="Foster-Nyarko E."/>
            <person name="Jarju S."/>
            <person name="Secka A."/>
            <person name="Antonio M."/>
            <person name="Oren A."/>
            <person name="Chaudhuri R.R."/>
            <person name="La Ragione R."/>
            <person name="Hildebrand F."/>
            <person name="Pallen M.J."/>
        </authorList>
    </citation>
    <scope>NUCLEOTIDE SEQUENCE</scope>
    <source>
        <strain evidence="9">CHK169-4300</strain>
    </source>
</reference>
<dbReference type="FunFam" id="1.10.8.60:FF:000013">
    <property type="entry name" value="DNA polymerase III subunit gamma/tau"/>
    <property type="match status" value="1"/>
</dbReference>
<dbReference type="AlphaFoldDB" id="A0A9D2JXI9"/>
<comment type="caution">
    <text evidence="9">The sequence shown here is derived from an EMBL/GenBank/DDBJ whole genome shotgun (WGS) entry which is preliminary data.</text>
</comment>
<dbReference type="Pfam" id="PF12169">
    <property type="entry name" value="DNA_pol3_gamma3"/>
    <property type="match status" value="1"/>
</dbReference>
<gene>
    <name evidence="9" type="ORF">H9808_00525</name>
</gene>
<dbReference type="GO" id="GO:0005524">
    <property type="term" value="F:ATP binding"/>
    <property type="evidence" value="ECO:0007669"/>
    <property type="project" value="UniProtKB-KW"/>
</dbReference>
<name>A0A9D2JXI9_9LACT</name>
<protein>
    <submittedName>
        <fullName evidence="9">DNA polymerase III subunit gamma/tau</fullName>
    </submittedName>
</protein>
<dbReference type="Pfam" id="PF22608">
    <property type="entry name" value="DNAX_ATPase_lid"/>
    <property type="match status" value="1"/>
</dbReference>
<dbReference type="EMBL" id="DXAZ01000006">
    <property type="protein sequence ID" value="HIZ70253.1"/>
    <property type="molecule type" value="Genomic_DNA"/>
</dbReference>
<dbReference type="SUPFAM" id="SSF48019">
    <property type="entry name" value="post-AAA+ oligomerization domain-like"/>
    <property type="match status" value="1"/>
</dbReference>
<feature type="compositionally biased region" description="Polar residues" evidence="6">
    <location>
        <begin position="227"/>
        <end position="240"/>
    </location>
</feature>
<evidence type="ECO:0000256" key="4">
    <source>
        <dbReference type="ARBA" id="ARBA00022833"/>
    </source>
</evidence>
<dbReference type="Gene3D" id="1.10.8.60">
    <property type="match status" value="1"/>
</dbReference>
<evidence type="ECO:0000256" key="1">
    <source>
        <dbReference type="ARBA" id="ARBA00006360"/>
    </source>
</evidence>
<feature type="region of interest" description="Disordered" evidence="6">
    <location>
        <begin position="363"/>
        <end position="388"/>
    </location>
</feature>